<dbReference type="InterPro" id="IPR001088">
    <property type="entry name" value="Glyco_hydro_4"/>
</dbReference>
<dbReference type="GO" id="GO:0005975">
    <property type="term" value="P:carbohydrate metabolic process"/>
    <property type="evidence" value="ECO:0007669"/>
    <property type="project" value="InterPro"/>
</dbReference>
<feature type="binding site" evidence="8">
    <location>
        <position position="96"/>
    </location>
    <ligand>
        <name>substrate</name>
    </ligand>
</feature>
<keyword evidence="7 11" id="KW-0326">Glycosidase</keyword>
<evidence type="ECO:0000256" key="2">
    <source>
        <dbReference type="ARBA" id="ARBA00011881"/>
    </source>
</evidence>
<keyword evidence="9" id="KW-0408">Iron</keyword>
<dbReference type="Gene3D" id="3.90.110.10">
    <property type="entry name" value="Lactate dehydrogenase/glycoside hydrolase, family 4, C-terminal"/>
    <property type="match status" value="1"/>
</dbReference>
<evidence type="ECO:0000256" key="5">
    <source>
        <dbReference type="ARBA" id="ARBA00023027"/>
    </source>
</evidence>
<feature type="binding site" evidence="9">
    <location>
        <position position="201"/>
    </location>
    <ligand>
        <name>Mn(2+)</name>
        <dbReference type="ChEBI" id="CHEBI:29035"/>
    </ligand>
</feature>
<keyword evidence="6 9" id="KW-0464">Manganese</keyword>
<dbReference type="Proteomes" id="UP000062160">
    <property type="component" value="Unassembled WGS sequence"/>
</dbReference>
<evidence type="ECO:0000256" key="3">
    <source>
        <dbReference type="ARBA" id="ARBA00022723"/>
    </source>
</evidence>
<gene>
    <name evidence="13" type="ORF">TSYNT_8108</name>
</gene>
<comment type="subunit">
    <text evidence="2">Homotetramer.</text>
</comment>
<dbReference type="InterPro" id="IPR015955">
    <property type="entry name" value="Lactate_DH/Glyco_Ohase_4_C"/>
</dbReference>
<comment type="cofactor">
    <cofactor evidence="11">
        <name>NAD(+)</name>
        <dbReference type="ChEBI" id="CHEBI:57540"/>
    </cofactor>
    <text evidence="11">Binds 1 NAD(+) per subunit.</text>
</comment>
<evidence type="ECO:0000256" key="11">
    <source>
        <dbReference type="RuleBase" id="RU361152"/>
    </source>
</evidence>
<dbReference type="PRINTS" id="PR00732">
    <property type="entry name" value="GLHYDRLASE4"/>
</dbReference>
<dbReference type="SUPFAM" id="SSF56327">
    <property type="entry name" value="LDH C-terminal domain-like"/>
    <property type="match status" value="1"/>
</dbReference>
<dbReference type="GO" id="GO:0004553">
    <property type="term" value="F:hydrolase activity, hydrolyzing O-glycosyl compounds"/>
    <property type="evidence" value="ECO:0007669"/>
    <property type="project" value="InterPro"/>
</dbReference>
<dbReference type="InterPro" id="IPR022616">
    <property type="entry name" value="Glyco_hydro_4_C"/>
</dbReference>
<evidence type="ECO:0000256" key="9">
    <source>
        <dbReference type="PIRSR" id="PIRSR601088-3"/>
    </source>
</evidence>
<keyword evidence="5 11" id="KW-0520">NAD</keyword>
<keyword evidence="4 11" id="KW-0378">Hydrolase</keyword>
<feature type="site" description="Increases basicity of active site Tyr" evidence="10">
    <location>
        <position position="112"/>
    </location>
</feature>
<dbReference type="InterPro" id="IPR036291">
    <property type="entry name" value="NAD(P)-bd_dom_sf"/>
</dbReference>
<comment type="similarity">
    <text evidence="1 11">Belongs to the glycosyl hydrolase 4 family.</text>
</comment>
<name>A0A0U9HHK5_9FIRM</name>
<evidence type="ECO:0000313" key="13">
    <source>
        <dbReference type="EMBL" id="GAQ25579.1"/>
    </source>
</evidence>
<proteinExistence type="inferred from homology"/>
<dbReference type="OrthoDB" id="9808275at2"/>
<feature type="domain" description="Glycosyl hydrolase family 4 C-terminal" evidence="12">
    <location>
        <begin position="196"/>
        <end position="410"/>
    </location>
</feature>
<evidence type="ECO:0000259" key="12">
    <source>
        <dbReference type="Pfam" id="PF11975"/>
    </source>
</evidence>
<dbReference type="GO" id="GO:0046872">
    <property type="term" value="F:metal ion binding"/>
    <property type="evidence" value="ECO:0007669"/>
    <property type="project" value="UniProtKB-KW"/>
</dbReference>
<feature type="binding site" evidence="8">
    <location>
        <position position="150"/>
    </location>
    <ligand>
        <name>substrate</name>
    </ligand>
</feature>
<dbReference type="STRING" id="224999.GCA_001485475_01609"/>
<keyword evidence="9" id="KW-0170">Cobalt</keyword>
<dbReference type="GO" id="GO:0016616">
    <property type="term" value="F:oxidoreductase activity, acting on the CH-OH group of donors, NAD or NADP as acceptor"/>
    <property type="evidence" value="ECO:0007669"/>
    <property type="project" value="InterPro"/>
</dbReference>
<dbReference type="Pfam" id="PF11975">
    <property type="entry name" value="Glyco_hydro_4C"/>
    <property type="match status" value="1"/>
</dbReference>
<dbReference type="AlphaFoldDB" id="A0A0U9HHK5"/>
<dbReference type="InterPro" id="IPR019802">
    <property type="entry name" value="GlycHydrolase_4_CS"/>
</dbReference>
<feature type="binding site" evidence="9">
    <location>
        <position position="171"/>
    </location>
    <ligand>
        <name>Mn(2+)</name>
        <dbReference type="ChEBI" id="CHEBI:29035"/>
    </ligand>
</feature>
<dbReference type="Pfam" id="PF02056">
    <property type="entry name" value="Glyco_hydro_4"/>
    <property type="match status" value="1"/>
</dbReference>
<evidence type="ECO:0000256" key="8">
    <source>
        <dbReference type="PIRSR" id="PIRSR601088-2"/>
    </source>
</evidence>
<sequence length="436" mass="48381">MTKKYKIAVIGGGSSYTPELIDGFIKKAPELPVSDIYLEDIEQGKEKLEIVGALAERMVKKAGLDINIHLTLNQEEAISGADFVVSQFRVGGLDARIRDEKIPLKYGVIGQETTGPGGFAKALRTIPVIMNICKDIQRLAPSAWLINFTNPSGIITETVLNHTKVKAVGLCNVPVNMINYVAQVFEVEMERVYIEFAGLNHLVWGQKIYLDGEDVTEKLLDILITGKNFTMKNIPDLIWDKDLIKSLGMLPCPYHRYYYMSDKMLEEEIKEASSEGTRGEVVKNIEKELFKLYKNPSLDIKPPELEKRGGALYSYAACNLIDSIANNKKDIQTVNVRNNGTILDLPEDVAIETNCIIGKNGASPLTVGHVPAKIRGLMQAVKAYEQLTVEAGVKGDYYTALQALTIHPLVPSADVAKKILDDILRQNKEFLPQFQG</sequence>
<evidence type="ECO:0000256" key="6">
    <source>
        <dbReference type="ARBA" id="ARBA00023211"/>
    </source>
</evidence>
<protein>
    <submittedName>
        <fullName evidence="13">6-phospho-beta-glucosidase</fullName>
    </submittedName>
</protein>
<organism evidence="13">
    <name type="scientific">Tepidanaerobacter syntrophicus</name>
    <dbReference type="NCBI Taxonomy" id="224999"/>
    <lineage>
        <taxon>Bacteria</taxon>
        <taxon>Bacillati</taxon>
        <taxon>Bacillota</taxon>
        <taxon>Clostridia</taxon>
        <taxon>Thermosediminibacterales</taxon>
        <taxon>Tepidanaerobacteraceae</taxon>
        <taxon>Tepidanaerobacter</taxon>
    </lineage>
</organism>
<dbReference type="PROSITE" id="PS01324">
    <property type="entry name" value="GLYCOSYL_HYDROL_F4"/>
    <property type="match status" value="1"/>
</dbReference>
<evidence type="ECO:0000256" key="10">
    <source>
        <dbReference type="PIRSR" id="PIRSR601088-4"/>
    </source>
</evidence>
<evidence type="ECO:0000313" key="14">
    <source>
        <dbReference type="Proteomes" id="UP000062160"/>
    </source>
</evidence>
<keyword evidence="9" id="KW-0533">Nickel</keyword>
<dbReference type="RefSeq" id="WP_059032991.1">
    <property type="nucleotide sequence ID" value="NZ_DF977002.1"/>
</dbReference>
<keyword evidence="14" id="KW-1185">Reference proteome</keyword>
<evidence type="ECO:0000256" key="1">
    <source>
        <dbReference type="ARBA" id="ARBA00010141"/>
    </source>
</evidence>
<accession>A0A0U9HHK5</accession>
<dbReference type="SUPFAM" id="SSF51735">
    <property type="entry name" value="NAD(P)-binding Rossmann-fold domains"/>
    <property type="match status" value="1"/>
</dbReference>
<evidence type="ECO:0000256" key="7">
    <source>
        <dbReference type="ARBA" id="ARBA00023295"/>
    </source>
</evidence>
<dbReference type="PANTHER" id="PTHR32092">
    <property type="entry name" value="6-PHOSPHO-BETA-GLUCOSIDASE-RELATED"/>
    <property type="match status" value="1"/>
</dbReference>
<keyword evidence="3 9" id="KW-0479">Metal-binding</keyword>
<dbReference type="EMBL" id="DF977002">
    <property type="protein sequence ID" value="GAQ25579.1"/>
    <property type="molecule type" value="Genomic_DNA"/>
</dbReference>
<dbReference type="CDD" id="cd05296">
    <property type="entry name" value="GH4_P_beta_glucosidase"/>
    <property type="match status" value="1"/>
</dbReference>
<evidence type="ECO:0000256" key="4">
    <source>
        <dbReference type="ARBA" id="ARBA00022801"/>
    </source>
</evidence>
<dbReference type="Gene3D" id="3.40.50.720">
    <property type="entry name" value="NAD(P)-binding Rossmann-like Domain"/>
    <property type="match status" value="1"/>
</dbReference>
<dbReference type="PANTHER" id="PTHR32092:SF5">
    <property type="entry name" value="6-PHOSPHO-BETA-GLUCOSIDASE"/>
    <property type="match status" value="1"/>
</dbReference>
<reference evidence="13" key="1">
    <citation type="journal article" date="2016" name="Genome Announc.">
        <title>Draft Genome Sequence of the Syntrophic Lactate-Degrading Bacterium Tepidanaerobacter syntrophicus JLT.</title>
        <authorList>
            <person name="Matsuura N."/>
            <person name="Ohashi A."/>
            <person name="Tourlousse D.M."/>
            <person name="Sekiguchi Y."/>
        </authorList>
    </citation>
    <scope>NUCLEOTIDE SEQUENCE [LARGE SCALE GENOMIC DNA]</scope>
    <source>
        <strain evidence="13">JL</strain>
    </source>
</reference>